<dbReference type="EMBL" id="RCZP01000021">
    <property type="protein sequence ID" value="TPG52410.1"/>
    <property type="molecule type" value="Genomic_DNA"/>
</dbReference>
<evidence type="ECO:0000313" key="5">
    <source>
        <dbReference type="EMBL" id="TPG52410.1"/>
    </source>
</evidence>
<keyword evidence="3" id="KW-0479">Metal-binding</keyword>
<accession>A0A502FSN8</accession>
<sequence>MSSLRNKVIITCAVTGGIHTPTMSDALPVTPSEIAEQAVAAAEAGASILHLHARDPETGKPTPDPEVFMQFLPRIKQATGAVLNITTGGGLNMTVEDRLAAPLRAKPEMCSLNMGSMNFGIFGLADRYKEWKHDWEEPYLRGTDDFIFRNTFRDIARILQMLGKDHGTRFEHECYDVGHLYNLAHFVDRKLIEPPFFVQTIFGILGGIGSDWDNVLFMKRTADRLFGDSYVWSVLAAGRQQMPICTQAAMMGGNVRVGLEDSLYIGRGTLASSNAEQVAKIRRIIEELGLEVATPDEARQALALKGADLVGF</sequence>
<name>A0A502FSN8_9PROT</name>
<evidence type="ECO:0000256" key="3">
    <source>
        <dbReference type="ARBA" id="ARBA00022723"/>
    </source>
</evidence>
<gene>
    <name evidence="5" type="ORF">EAH89_18690</name>
</gene>
<dbReference type="OrthoDB" id="9805277at2"/>
<proteinExistence type="predicted"/>
<dbReference type="RefSeq" id="WP_140885245.1">
    <property type="nucleotide sequence ID" value="NZ_RCZP01000021.1"/>
</dbReference>
<evidence type="ECO:0000256" key="1">
    <source>
        <dbReference type="ARBA" id="ARBA00001947"/>
    </source>
</evidence>
<evidence type="ECO:0000313" key="6">
    <source>
        <dbReference type="Proteomes" id="UP000317078"/>
    </source>
</evidence>
<dbReference type="InterPro" id="IPR008567">
    <property type="entry name" value="BKACE"/>
</dbReference>
<keyword evidence="6" id="KW-1185">Reference proteome</keyword>
<evidence type="ECO:0000256" key="2">
    <source>
        <dbReference type="ARBA" id="ARBA00022679"/>
    </source>
</evidence>
<organism evidence="5 6">
    <name type="scientific">Muricoccus nepalensis</name>
    <dbReference type="NCBI Taxonomy" id="1854500"/>
    <lineage>
        <taxon>Bacteria</taxon>
        <taxon>Pseudomonadati</taxon>
        <taxon>Pseudomonadota</taxon>
        <taxon>Alphaproteobacteria</taxon>
        <taxon>Acetobacterales</taxon>
        <taxon>Roseomonadaceae</taxon>
        <taxon>Muricoccus</taxon>
    </lineage>
</organism>
<dbReference type="GO" id="GO:0046872">
    <property type="term" value="F:metal ion binding"/>
    <property type="evidence" value="ECO:0007669"/>
    <property type="project" value="UniProtKB-KW"/>
</dbReference>
<keyword evidence="2" id="KW-0808">Transferase</keyword>
<dbReference type="AlphaFoldDB" id="A0A502FSN8"/>
<dbReference type="PANTHER" id="PTHR37418">
    <property type="entry name" value="3-KETO-5-AMINOHEXANOATE CLEAVAGE ENZYME-RELATED"/>
    <property type="match status" value="1"/>
</dbReference>
<dbReference type="Gene3D" id="3.20.20.70">
    <property type="entry name" value="Aldolase class I"/>
    <property type="match status" value="1"/>
</dbReference>
<keyword evidence="4" id="KW-0862">Zinc</keyword>
<comment type="cofactor">
    <cofactor evidence="1">
        <name>Zn(2+)</name>
        <dbReference type="ChEBI" id="CHEBI:29105"/>
    </cofactor>
</comment>
<dbReference type="Pfam" id="PF05853">
    <property type="entry name" value="BKACE"/>
    <property type="match status" value="1"/>
</dbReference>
<protein>
    <submittedName>
        <fullName evidence="5">3-keto-5-aminohexanoate cleavage protein</fullName>
    </submittedName>
</protein>
<comment type="caution">
    <text evidence="5">The sequence shown here is derived from an EMBL/GenBank/DDBJ whole genome shotgun (WGS) entry which is preliminary data.</text>
</comment>
<reference evidence="5 6" key="1">
    <citation type="journal article" date="2019" name="Environ. Microbiol.">
        <title>Species interactions and distinct microbial communities in high Arctic permafrost affected cryosols are associated with the CH4 and CO2 gas fluxes.</title>
        <authorList>
            <person name="Altshuler I."/>
            <person name="Hamel J."/>
            <person name="Turney S."/>
            <person name="Magnuson E."/>
            <person name="Levesque R."/>
            <person name="Greer C."/>
            <person name="Whyte L.G."/>
        </authorList>
    </citation>
    <scope>NUCLEOTIDE SEQUENCE [LARGE SCALE GENOMIC DNA]</scope>
    <source>
        <strain evidence="5 6">S9.3B</strain>
    </source>
</reference>
<dbReference type="Proteomes" id="UP000317078">
    <property type="component" value="Unassembled WGS sequence"/>
</dbReference>
<dbReference type="GO" id="GO:0043720">
    <property type="term" value="F:3-keto-5-aminohexanoate cleavage activity"/>
    <property type="evidence" value="ECO:0007669"/>
    <property type="project" value="InterPro"/>
</dbReference>
<dbReference type="InterPro" id="IPR013785">
    <property type="entry name" value="Aldolase_TIM"/>
</dbReference>
<evidence type="ECO:0000256" key="4">
    <source>
        <dbReference type="ARBA" id="ARBA00022833"/>
    </source>
</evidence>
<dbReference type="PANTHER" id="PTHR37418:SF2">
    <property type="entry name" value="3-KETO-5-AMINOHEXANOATE CLEAVAGE ENZYME"/>
    <property type="match status" value="1"/>
</dbReference>